<dbReference type="Proteomes" id="UP000029072">
    <property type="component" value="Unassembled WGS sequence"/>
</dbReference>
<evidence type="ECO:0000256" key="2">
    <source>
        <dbReference type="ARBA" id="ARBA00022475"/>
    </source>
</evidence>
<dbReference type="InterPro" id="IPR003838">
    <property type="entry name" value="ABC3_permease_C"/>
</dbReference>
<organism evidence="8 9">
    <name type="scientific">Bifidobacterium callitrichos DSM 23973</name>
    <dbReference type="NCBI Taxonomy" id="1437609"/>
    <lineage>
        <taxon>Bacteria</taxon>
        <taxon>Bacillati</taxon>
        <taxon>Actinomycetota</taxon>
        <taxon>Actinomycetes</taxon>
        <taxon>Bifidobacteriales</taxon>
        <taxon>Bifidobacteriaceae</taxon>
        <taxon>Bifidobacterium</taxon>
    </lineage>
</organism>
<name>A0A087ABR5_9BIFI</name>
<feature type="domain" description="ABC3 transporter permease C-terminal" evidence="7">
    <location>
        <begin position="65"/>
        <end position="192"/>
    </location>
</feature>
<dbReference type="GO" id="GO:0005886">
    <property type="term" value="C:plasma membrane"/>
    <property type="evidence" value="ECO:0007669"/>
    <property type="project" value="UniProtKB-SubCell"/>
</dbReference>
<comment type="caution">
    <text evidence="8">The sequence shown here is derived from an EMBL/GenBank/DDBJ whole genome shotgun (WGS) entry which is preliminary data.</text>
</comment>
<evidence type="ECO:0000256" key="6">
    <source>
        <dbReference type="SAM" id="Phobius"/>
    </source>
</evidence>
<gene>
    <name evidence="8" type="ORF">BCAL_0587</name>
</gene>
<feature type="transmembrane region" description="Helical" evidence="6">
    <location>
        <begin position="59"/>
        <end position="87"/>
    </location>
</feature>
<comment type="subcellular location">
    <subcellularLocation>
        <location evidence="1">Cell membrane</location>
        <topology evidence="1">Multi-pass membrane protein</topology>
    </subcellularLocation>
</comment>
<feature type="transmembrane region" description="Helical" evidence="6">
    <location>
        <begin position="394"/>
        <end position="415"/>
    </location>
</feature>
<evidence type="ECO:0000313" key="8">
    <source>
        <dbReference type="EMBL" id="KFI56215.1"/>
    </source>
</evidence>
<feature type="transmembrane region" description="Helical" evidence="6">
    <location>
        <begin position="349"/>
        <end position="373"/>
    </location>
</feature>
<evidence type="ECO:0000313" key="9">
    <source>
        <dbReference type="Proteomes" id="UP000029072"/>
    </source>
</evidence>
<dbReference type="EMBL" id="JGYS01000003">
    <property type="protein sequence ID" value="KFI56215.1"/>
    <property type="molecule type" value="Genomic_DNA"/>
</dbReference>
<feature type="transmembrane region" description="Helical" evidence="6">
    <location>
        <begin position="213"/>
        <end position="234"/>
    </location>
</feature>
<evidence type="ECO:0000256" key="1">
    <source>
        <dbReference type="ARBA" id="ARBA00004651"/>
    </source>
</evidence>
<feature type="transmembrane region" description="Helical" evidence="6">
    <location>
        <begin position="309"/>
        <end position="329"/>
    </location>
</feature>
<proteinExistence type="predicted"/>
<accession>A0A087ABR5</accession>
<feature type="transmembrane region" description="Helical" evidence="6">
    <location>
        <begin position="108"/>
        <end position="130"/>
    </location>
</feature>
<evidence type="ECO:0000256" key="5">
    <source>
        <dbReference type="ARBA" id="ARBA00023136"/>
    </source>
</evidence>
<evidence type="ECO:0000256" key="3">
    <source>
        <dbReference type="ARBA" id="ARBA00022692"/>
    </source>
</evidence>
<sequence length="474" mass="49626">MGRYVLRVFRDNLAGWVPTIMVVAVVTTLVGVCMNQFVWTSSPSFASAARLAGLDPAEFAMVSVTIYVVVALLAFFSLTVVGSATVDRIRGTFAQWRLMGASPSQVRAGMWMLVGVASLIGSLLGSLIAMPASLLAVPEFDAMAAESFAGGLGSFVPPAFAPSVAAWLGSLLLGVVTCMLGAFVPSMRAAKVRPIEAIRGKDAPIGRRGWRYWVRWALGLVVMAAALVLAFSGMGMPRARAFGQEAGQTFNGALWAGIIASFGMYVLAGVLVPILLDAGRVMCRLCGSATGVLAARAARAKAVSSMNTIAPLALALGLSATLLTCARSYGRILALGGHPTSLNYADSLLMIAMLCIVSLATSLAVIALSNRGMVADQALLRSIGMSPRRVTRMILWQSLQLAAGAVVLALIPVAVSSLVLATRSITLVGVPVAEIPWTGVIGAAAACWLALFLIQYMQIRPALRRSVADAIRSR</sequence>
<dbReference type="RefSeq" id="WP_043164780.1">
    <property type="nucleotide sequence ID" value="NZ_JDUV01000004.1"/>
</dbReference>
<reference evidence="8 9" key="1">
    <citation type="submission" date="2014-03" db="EMBL/GenBank/DDBJ databases">
        <title>Genomics of Bifidobacteria.</title>
        <authorList>
            <person name="Ventura M."/>
            <person name="Milani C."/>
            <person name="Lugli G.A."/>
        </authorList>
    </citation>
    <scope>NUCLEOTIDE SEQUENCE [LARGE SCALE GENOMIC DNA]</scope>
    <source>
        <strain evidence="8 9">DSM 23973</strain>
    </source>
</reference>
<feature type="transmembrane region" description="Helical" evidence="6">
    <location>
        <begin position="435"/>
        <end position="456"/>
    </location>
</feature>
<dbReference type="OrthoDB" id="3196539at2"/>
<dbReference type="STRING" id="1437609.BCAL_0587"/>
<feature type="transmembrane region" description="Helical" evidence="6">
    <location>
        <begin position="254"/>
        <end position="276"/>
    </location>
</feature>
<dbReference type="eggNOG" id="COG0577">
    <property type="taxonomic scope" value="Bacteria"/>
</dbReference>
<feature type="transmembrane region" description="Helical" evidence="6">
    <location>
        <begin position="12"/>
        <end position="39"/>
    </location>
</feature>
<keyword evidence="3 6" id="KW-0812">Transmembrane</keyword>
<keyword evidence="2" id="KW-1003">Cell membrane</keyword>
<dbReference type="Pfam" id="PF02687">
    <property type="entry name" value="FtsX"/>
    <property type="match status" value="1"/>
</dbReference>
<keyword evidence="5 6" id="KW-0472">Membrane</keyword>
<dbReference type="AlphaFoldDB" id="A0A087ABR5"/>
<feature type="transmembrane region" description="Helical" evidence="6">
    <location>
        <begin position="164"/>
        <end position="184"/>
    </location>
</feature>
<keyword evidence="4 6" id="KW-1133">Transmembrane helix</keyword>
<protein>
    <submittedName>
        <fullName evidence="8">Permease</fullName>
    </submittedName>
</protein>
<evidence type="ECO:0000259" key="7">
    <source>
        <dbReference type="Pfam" id="PF02687"/>
    </source>
</evidence>
<evidence type="ECO:0000256" key="4">
    <source>
        <dbReference type="ARBA" id="ARBA00022989"/>
    </source>
</evidence>